<keyword evidence="2" id="KW-1185">Reference proteome</keyword>
<gene>
    <name evidence="1" type="ORF">EVAR_14126_1</name>
</gene>
<dbReference type="AlphaFoldDB" id="A0A4C1UE86"/>
<dbReference type="EMBL" id="BGZK01000166">
    <property type="protein sequence ID" value="GBP24793.1"/>
    <property type="molecule type" value="Genomic_DNA"/>
</dbReference>
<proteinExistence type="predicted"/>
<evidence type="ECO:0000313" key="1">
    <source>
        <dbReference type="EMBL" id="GBP24793.1"/>
    </source>
</evidence>
<accession>A0A4C1UE86</accession>
<comment type="caution">
    <text evidence="1">The sequence shown here is derived from an EMBL/GenBank/DDBJ whole genome shotgun (WGS) entry which is preliminary data.</text>
</comment>
<protein>
    <submittedName>
        <fullName evidence="1">Uncharacterized protein</fullName>
    </submittedName>
</protein>
<dbReference type="Proteomes" id="UP000299102">
    <property type="component" value="Unassembled WGS sequence"/>
</dbReference>
<sequence>MLDQTAPTRQRRPRVRDKRAMRCRVRPLSLFYSDIGRWSGREIARPRSAQTERDNELRFVMRADRVRRFIRRYHVKKGKICISSQVIAFSSY</sequence>
<name>A0A4C1UE86_EUMVA</name>
<reference evidence="1 2" key="1">
    <citation type="journal article" date="2019" name="Commun. Biol.">
        <title>The bagworm genome reveals a unique fibroin gene that provides high tensile strength.</title>
        <authorList>
            <person name="Kono N."/>
            <person name="Nakamura H."/>
            <person name="Ohtoshi R."/>
            <person name="Tomita M."/>
            <person name="Numata K."/>
            <person name="Arakawa K."/>
        </authorList>
    </citation>
    <scope>NUCLEOTIDE SEQUENCE [LARGE SCALE GENOMIC DNA]</scope>
</reference>
<organism evidence="1 2">
    <name type="scientific">Eumeta variegata</name>
    <name type="common">Bagworm moth</name>
    <name type="synonym">Eumeta japonica</name>
    <dbReference type="NCBI Taxonomy" id="151549"/>
    <lineage>
        <taxon>Eukaryota</taxon>
        <taxon>Metazoa</taxon>
        <taxon>Ecdysozoa</taxon>
        <taxon>Arthropoda</taxon>
        <taxon>Hexapoda</taxon>
        <taxon>Insecta</taxon>
        <taxon>Pterygota</taxon>
        <taxon>Neoptera</taxon>
        <taxon>Endopterygota</taxon>
        <taxon>Lepidoptera</taxon>
        <taxon>Glossata</taxon>
        <taxon>Ditrysia</taxon>
        <taxon>Tineoidea</taxon>
        <taxon>Psychidae</taxon>
        <taxon>Oiketicinae</taxon>
        <taxon>Eumeta</taxon>
    </lineage>
</organism>
<evidence type="ECO:0000313" key="2">
    <source>
        <dbReference type="Proteomes" id="UP000299102"/>
    </source>
</evidence>